<dbReference type="EMBL" id="LKAJ02000001">
    <property type="protein sequence ID" value="MCS5709941.1"/>
    <property type="molecule type" value="Genomic_DNA"/>
</dbReference>
<reference evidence="2" key="2">
    <citation type="journal article" date="2016" name="Genome Announc.">
        <title>Draft Genome Sequences of Two Novel Amoeba-Resistant Intranuclear Bacteria, 'Candidatus Berkiella cookevillensis' and 'Candidatus Berkiella aquae'.</title>
        <authorList>
            <person name="Mehari Y.T."/>
            <person name="Arivett B.A."/>
            <person name="Farone A.L."/>
            <person name="Gunderson J.H."/>
            <person name="Farone M.B."/>
        </authorList>
    </citation>
    <scope>NUCLEOTIDE SEQUENCE</scope>
    <source>
        <strain evidence="2">HT99</strain>
    </source>
</reference>
<comment type="caution">
    <text evidence="1">The sequence shown here is derived from an EMBL/GenBank/DDBJ whole genome shotgun (WGS) entry which is preliminary data.</text>
</comment>
<dbReference type="RefSeq" id="WP_075067533.1">
    <property type="nucleotide sequence ID" value="NZ_LKAJ02000001.1"/>
</dbReference>
<reference evidence="2" key="3">
    <citation type="submission" date="2021-06" db="EMBL/GenBank/DDBJ databases">
        <title>Genomic Description and Analysis of Intracellular Bacteria, Candidatus Berkiella cookevillensis and Candidatus Berkiella aquae.</title>
        <authorList>
            <person name="Kidane D.T."/>
            <person name="Mehari Y.T."/>
            <person name="Rice F.C."/>
            <person name="Arivett B.A."/>
            <person name="Farone A.L."/>
            <person name="Berk S.G."/>
            <person name="Farone M.B."/>
        </authorList>
    </citation>
    <scope>NUCLEOTIDE SEQUENCE</scope>
    <source>
        <strain evidence="2">HT99</strain>
    </source>
</reference>
<keyword evidence="3" id="KW-1185">Reference proteome</keyword>
<evidence type="ECO:0000313" key="2">
    <source>
        <dbReference type="EMBL" id="MCS5709941.1"/>
    </source>
</evidence>
<dbReference type="Gene3D" id="1.25.40.20">
    <property type="entry name" value="Ankyrin repeat-containing domain"/>
    <property type="match status" value="1"/>
</dbReference>
<evidence type="ECO:0000313" key="3">
    <source>
        <dbReference type="Proteomes" id="UP000051497"/>
    </source>
</evidence>
<reference evidence="1" key="1">
    <citation type="submission" date="2015-09" db="EMBL/GenBank/DDBJ databases">
        <title>Draft Genome Sequences of Two Novel Amoeba-resistant Intranuclear Bacteria, Candidatus Berkiella cookevillensis and Candidatus Berkiella aquae.</title>
        <authorList>
            <person name="Mehari Y.T."/>
            <person name="Arivett B.A."/>
            <person name="Farone A.L."/>
            <person name="Gunderson J.H."/>
            <person name="Farone M.B."/>
        </authorList>
    </citation>
    <scope>NUCLEOTIDE SEQUENCE [LARGE SCALE GENOMIC DNA]</scope>
    <source>
        <strain evidence="1">HT99</strain>
    </source>
</reference>
<accession>A0A0Q9YDQ3</accession>
<sequence length="510" mass="57600">MSLDMSSESIWDILPFEVQLLLTEHLIHTDIPLKTLFNLSLTSRRGYDLFNHAGTWREAVNTYFAPIAAQKRTVMKQDPKKLFLQLYQATSTLLKEQDLSFIHFVNACYNQTQPVQLNEAQIDCLQGLLLCVGRTIPQEPVPIEPTALAEYTKRQLNIHTQGLHFASALGNTHFVREHLENHKTAFATPMLSKAAILCAQTGHHLIFNLLLTHKPQAFDASTRRSALMLAADGGFTKIVAQFFHLPADRVIAFTLKKVVSTAITKNYPEILTLTLRGANHNRFAPDIRLAVIFATEKDNDTIVTKAYELAPKSFNSVTIQQIVLIAAKQGNLPLVTLFAKHPDLLCSSQTVQSAIKIAMQHRHEAIALELITAAHAILRLSVKRDLLEMAVAFGFNSIIRELFNQDIKMEPRFYDRLISIAKANLHSDTVRLIKRKMDGLPLEEEKENRTPDWLDTLSDTFCQLKLSSSSYQPTLFETTNVYTPIARTSTRNQPLAITTEEKRILRNVLL</sequence>
<dbReference type="Proteomes" id="UP000051497">
    <property type="component" value="Unassembled WGS sequence"/>
</dbReference>
<dbReference type="EMBL" id="LKAJ01000019">
    <property type="protein sequence ID" value="KRG18655.1"/>
    <property type="molecule type" value="Genomic_DNA"/>
</dbReference>
<name>A0A0Q9YDQ3_9GAMM</name>
<gene>
    <name evidence="2" type="ORF">HT99x_000725</name>
    <name evidence="1" type="ORF">HT99x_02941</name>
</gene>
<protein>
    <submittedName>
        <fullName evidence="2">Ankyrin repeat domain-containing protein</fullName>
    </submittedName>
    <submittedName>
        <fullName evidence="1">Ankyrin repeats (3 copies)</fullName>
    </submittedName>
</protein>
<dbReference type="SUPFAM" id="SSF48403">
    <property type="entry name" value="Ankyrin repeat"/>
    <property type="match status" value="1"/>
</dbReference>
<evidence type="ECO:0000313" key="1">
    <source>
        <dbReference type="EMBL" id="KRG18655.1"/>
    </source>
</evidence>
<proteinExistence type="predicted"/>
<dbReference type="InterPro" id="IPR036770">
    <property type="entry name" value="Ankyrin_rpt-contain_sf"/>
</dbReference>
<organism evidence="1">
    <name type="scientific">Candidatus Berkiella aquae</name>
    <dbReference type="NCBI Taxonomy" id="295108"/>
    <lineage>
        <taxon>Bacteria</taxon>
        <taxon>Pseudomonadati</taxon>
        <taxon>Pseudomonadota</taxon>
        <taxon>Gammaproteobacteria</taxon>
        <taxon>Candidatus Berkiellales</taxon>
        <taxon>Candidatus Berkiellaceae</taxon>
        <taxon>Candidatus Berkiella</taxon>
    </lineage>
</organism>
<dbReference type="AlphaFoldDB" id="A0A0Q9YDQ3"/>